<reference evidence="3" key="1">
    <citation type="submission" date="2022-11" db="UniProtKB">
        <authorList>
            <consortium name="WormBaseParasite"/>
        </authorList>
    </citation>
    <scope>IDENTIFICATION</scope>
</reference>
<evidence type="ECO:0000313" key="3">
    <source>
        <dbReference type="WBParaSite" id="jg2384"/>
    </source>
</evidence>
<accession>A0A915DUL4</accession>
<sequence length="144" mass="15797">MAASGVITKSMHEDRKPDWSAEPNAGRGILQVRVLEGAVSEFRWLVPVSLLLPLQDLLSLKLDSMGRQVRLPEVNMADGTSQDLAVTVLGDKEAFGAGKFARNEITVEFHGQGAQKYFAFSGYKMDVSGCVDDNWVPTNVKKSR</sequence>
<feature type="region of interest" description="Disordered" evidence="1">
    <location>
        <begin position="1"/>
        <end position="22"/>
    </location>
</feature>
<dbReference type="WBParaSite" id="jg2384">
    <property type="protein sequence ID" value="jg2384"/>
    <property type="gene ID" value="jg2384"/>
</dbReference>
<organism evidence="2 3">
    <name type="scientific">Ditylenchus dipsaci</name>
    <dbReference type="NCBI Taxonomy" id="166011"/>
    <lineage>
        <taxon>Eukaryota</taxon>
        <taxon>Metazoa</taxon>
        <taxon>Ecdysozoa</taxon>
        <taxon>Nematoda</taxon>
        <taxon>Chromadorea</taxon>
        <taxon>Rhabditida</taxon>
        <taxon>Tylenchina</taxon>
        <taxon>Tylenchomorpha</taxon>
        <taxon>Sphaerularioidea</taxon>
        <taxon>Anguinidae</taxon>
        <taxon>Anguininae</taxon>
        <taxon>Ditylenchus</taxon>
    </lineage>
</organism>
<keyword evidence="2" id="KW-1185">Reference proteome</keyword>
<feature type="compositionally biased region" description="Basic and acidic residues" evidence="1">
    <location>
        <begin position="10"/>
        <end position="19"/>
    </location>
</feature>
<protein>
    <submittedName>
        <fullName evidence="3">Uncharacterized protein</fullName>
    </submittedName>
</protein>
<dbReference type="AlphaFoldDB" id="A0A915DUL4"/>
<evidence type="ECO:0000313" key="2">
    <source>
        <dbReference type="Proteomes" id="UP000887574"/>
    </source>
</evidence>
<evidence type="ECO:0000256" key="1">
    <source>
        <dbReference type="SAM" id="MobiDB-lite"/>
    </source>
</evidence>
<dbReference type="Proteomes" id="UP000887574">
    <property type="component" value="Unplaced"/>
</dbReference>
<name>A0A915DUL4_9BILA</name>
<proteinExistence type="predicted"/>